<name>A0ABW6WGM0_9ACTN</name>
<feature type="domain" description="DUF402" evidence="2">
    <location>
        <begin position="21"/>
        <end position="154"/>
    </location>
</feature>
<comment type="caution">
    <text evidence="3">The sequence shown here is derived from an EMBL/GenBank/DDBJ whole genome shotgun (WGS) entry which is preliminary data.</text>
</comment>
<sequence>MTFSGVGVAISVRYTKWGGKRHWRWSAEELGSDRFGLWLGCRAGTELRRGFEEPIVAVDDFVVLVPAAGRWIAAWYGPGESETAIYVDVTSEPVRHPDRVEAVDLDLDVVRLRDGSVRLLDEDEFEEHQVLYGYPADEIARARATADELLAMVAGRQEPFDNVGEAWLASFSGNR</sequence>
<dbReference type="RefSeq" id="WP_020513364.1">
    <property type="nucleotide sequence ID" value="NZ_JBIAZU010000004.1"/>
</dbReference>
<accession>A0ABW6WGM0</accession>
<keyword evidence="1" id="KW-0378">Hydrolase</keyword>
<dbReference type="EMBL" id="JBIAZU010000004">
    <property type="protein sequence ID" value="MFF5292438.1"/>
    <property type="molecule type" value="Genomic_DNA"/>
</dbReference>
<dbReference type="Pfam" id="PF04167">
    <property type="entry name" value="DUF402"/>
    <property type="match status" value="1"/>
</dbReference>
<dbReference type="SUPFAM" id="SSF159234">
    <property type="entry name" value="FomD-like"/>
    <property type="match status" value="1"/>
</dbReference>
<evidence type="ECO:0000256" key="1">
    <source>
        <dbReference type="ARBA" id="ARBA00022801"/>
    </source>
</evidence>
<keyword evidence="4" id="KW-1185">Reference proteome</keyword>
<dbReference type="Proteomes" id="UP001602245">
    <property type="component" value="Unassembled WGS sequence"/>
</dbReference>
<dbReference type="Gene3D" id="2.40.380.10">
    <property type="entry name" value="FomD-like"/>
    <property type="match status" value="1"/>
</dbReference>
<evidence type="ECO:0000313" key="3">
    <source>
        <dbReference type="EMBL" id="MFF5292438.1"/>
    </source>
</evidence>
<dbReference type="InterPro" id="IPR050212">
    <property type="entry name" value="Ntdp-like"/>
</dbReference>
<dbReference type="InterPro" id="IPR035930">
    <property type="entry name" value="FomD-like_sf"/>
</dbReference>
<evidence type="ECO:0000313" key="4">
    <source>
        <dbReference type="Proteomes" id="UP001602245"/>
    </source>
</evidence>
<evidence type="ECO:0000259" key="2">
    <source>
        <dbReference type="Pfam" id="PF04167"/>
    </source>
</evidence>
<protein>
    <submittedName>
        <fullName evidence="3">DUF402 domain-containing protein</fullName>
    </submittedName>
</protein>
<organism evidence="3 4">
    <name type="scientific">Paractinoplanes globisporus</name>
    <dbReference type="NCBI Taxonomy" id="113565"/>
    <lineage>
        <taxon>Bacteria</taxon>
        <taxon>Bacillati</taxon>
        <taxon>Actinomycetota</taxon>
        <taxon>Actinomycetes</taxon>
        <taxon>Micromonosporales</taxon>
        <taxon>Micromonosporaceae</taxon>
        <taxon>Paractinoplanes</taxon>
    </lineage>
</organism>
<reference evidence="3 4" key="1">
    <citation type="submission" date="2024-10" db="EMBL/GenBank/DDBJ databases">
        <title>The Natural Products Discovery Center: Release of the First 8490 Sequenced Strains for Exploring Actinobacteria Biosynthetic Diversity.</title>
        <authorList>
            <person name="Kalkreuter E."/>
            <person name="Kautsar S.A."/>
            <person name="Yang D."/>
            <person name="Bader C.D."/>
            <person name="Teijaro C.N."/>
            <person name="Fluegel L."/>
            <person name="Davis C.M."/>
            <person name="Simpson J.R."/>
            <person name="Lauterbach L."/>
            <person name="Steele A.D."/>
            <person name="Gui C."/>
            <person name="Meng S."/>
            <person name="Li G."/>
            <person name="Viehrig K."/>
            <person name="Ye F."/>
            <person name="Su P."/>
            <person name="Kiefer A.F."/>
            <person name="Nichols A."/>
            <person name="Cepeda A.J."/>
            <person name="Yan W."/>
            <person name="Fan B."/>
            <person name="Jiang Y."/>
            <person name="Adhikari A."/>
            <person name="Zheng C.-J."/>
            <person name="Schuster L."/>
            <person name="Cowan T.M."/>
            <person name="Smanski M.J."/>
            <person name="Chevrette M.G."/>
            <person name="De Carvalho L.P.S."/>
            <person name="Shen B."/>
        </authorList>
    </citation>
    <scope>NUCLEOTIDE SEQUENCE [LARGE SCALE GENOMIC DNA]</scope>
    <source>
        <strain evidence="3 4">NPDC000087</strain>
    </source>
</reference>
<dbReference type="PANTHER" id="PTHR39159">
    <property type="match status" value="1"/>
</dbReference>
<proteinExistence type="predicted"/>
<gene>
    <name evidence="3" type="ORF">ACFY35_23600</name>
</gene>
<dbReference type="InterPro" id="IPR007295">
    <property type="entry name" value="DUF402"/>
</dbReference>
<dbReference type="PANTHER" id="PTHR39159:SF1">
    <property type="entry name" value="UPF0374 PROTEIN YGAC"/>
    <property type="match status" value="1"/>
</dbReference>